<reference evidence="1" key="1">
    <citation type="submission" date="2018-05" db="EMBL/GenBank/DDBJ databases">
        <authorList>
            <person name="Lanie J.A."/>
            <person name="Ng W.-L."/>
            <person name="Kazmierczak K.M."/>
            <person name="Andrzejewski T.M."/>
            <person name="Davidsen T.M."/>
            <person name="Wayne K.J."/>
            <person name="Tettelin H."/>
            <person name="Glass J.I."/>
            <person name="Rusch D."/>
            <person name="Podicherti R."/>
            <person name="Tsui H.-C.T."/>
            <person name="Winkler M.E."/>
        </authorList>
    </citation>
    <scope>NUCLEOTIDE SEQUENCE</scope>
</reference>
<sequence length="33" mass="2931">GGSTIVDTVGGGNATITSVAGIGTLAGTITVVA</sequence>
<accession>A0A382TUL8</accession>
<feature type="non-terminal residue" evidence="1">
    <location>
        <position position="1"/>
    </location>
</feature>
<dbReference type="AlphaFoldDB" id="A0A382TUL8"/>
<evidence type="ECO:0000313" key="1">
    <source>
        <dbReference type="EMBL" id="SVD25148.1"/>
    </source>
</evidence>
<name>A0A382TUL8_9ZZZZ</name>
<proteinExistence type="predicted"/>
<dbReference type="EMBL" id="UINC01138912">
    <property type="protein sequence ID" value="SVD25148.1"/>
    <property type="molecule type" value="Genomic_DNA"/>
</dbReference>
<organism evidence="1">
    <name type="scientific">marine metagenome</name>
    <dbReference type="NCBI Taxonomy" id="408172"/>
    <lineage>
        <taxon>unclassified sequences</taxon>
        <taxon>metagenomes</taxon>
        <taxon>ecological metagenomes</taxon>
    </lineage>
</organism>
<gene>
    <name evidence="1" type="ORF">METZ01_LOCUS378002</name>
</gene>
<protein>
    <submittedName>
        <fullName evidence="1">Uncharacterized protein</fullName>
    </submittedName>
</protein>